<evidence type="ECO:0000313" key="3">
    <source>
        <dbReference type="Proteomes" id="UP000464314"/>
    </source>
</evidence>
<name>A0A6P1TSV5_9FIRM</name>
<dbReference type="AlphaFoldDB" id="A0A6P1TSV5"/>
<protein>
    <recommendedName>
        <fullName evidence="1">HTH cro/C1-type domain-containing protein</fullName>
    </recommendedName>
</protein>
<dbReference type="InterPro" id="IPR001387">
    <property type="entry name" value="Cro/C1-type_HTH"/>
</dbReference>
<evidence type="ECO:0000259" key="1">
    <source>
        <dbReference type="Pfam" id="PF13443"/>
    </source>
</evidence>
<accession>A0A6P1TSV5</accession>
<dbReference type="Pfam" id="PF13443">
    <property type="entry name" value="HTH_26"/>
    <property type="match status" value="1"/>
</dbReference>
<organism evidence="2 3">
    <name type="scientific">Anaerocolumna sedimenticola</name>
    <dbReference type="NCBI Taxonomy" id="2696063"/>
    <lineage>
        <taxon>Bacteria</taxon>
        <taxon>Bacillati</taxon>
        <taxon>Bacillota</taxon>
        <taxon>Clostridia</taxon>
        <taxon>Lachnospirales</taxon>
        <taxon>Lachnospiraceae</taxon>
        <taxon>Anaerocolumna</taxon>
    </lineage>
</organism>
<dbReference type="RefSeq" id="WP_161839371.1">
    <property type="nucleotide sequence ID" value="NZ_CP048000.1"/>
</dbReference>
<dbReference type="GO" id="GO:0003677">
    <property type="term" value="F:DNA binding"/>
    <property type="evidence" value="ECO:0007669"/>
    <property type="project" value="InterPro"/>
</dbReference>
<sequence>MNAKIIQFFKNIIERKGIKYTFVAERSGIEYQRLMRIFHQNATISGSELICLSKVLEVEQSALMNLLDAAA</sequence>
<reference evidence="2 3" key="1">
    <citation type="submission" date="2020-01" db="EMBL/GenBank/DDBJ databases">
        <title>Genome analysis of Anaerocolumna sp. CBA3638.</title>
        <authorList>
            <person name="Kim J."/>
            <person name="Roh S.W."/>
        </authorList>
    </citation>
    <scope>NUCLEOTIDE SEQUENCE [LARGE SCALE GENOMIC DNA]</scope>
    <source>
        <strain evidence="2 3">CBA3638</strain>
    </source>
</reference>
<dbReference type="Proteomes" id="UP000464314">
    <property type="component" value="Chromosome"/>
</dbReference>
<dbReference type="EMBL" id="CP048000">
    <property type="protein sequence ID" value="QHQ62548.1"/>
    <property type="molecule type" value="Genomic_DNA"/>
</dbReference>
<evidence type="ECO:0000313" key="2">
    <source>
        <dbReference type="EMBL" id="QHQ62548.1"/>
    </source>
</evidence>
<proteinExistence type="predicted"/>
<gene>
    <name evidence="2" type="ORF">Ana3638_18615</name>
</gene>
<dbReference type="SUPFAM" id="SSF47413">
    <property type="entry name" value="lambda repressor-like DNA-binding domains"/>
    <property type="match status" value="1"/>
</dbReference>
<keyword evidence="3" id="KW-1185">Reference proteome</keyword>
<dbReference type="KEGG" id="anr:Ana3638_18615"/>
<feature type="domain" description="HTH cro/C1-type" evidence="1">
    <location>
        <begin position="10"/>
        <end position="59"/>
    </location>
</feature>
<dbReference type="Gene3D" id="1.10.260.40">
    <property type="entry name" value="lambda repressor-like DNA-binding domains"/>
    <property type="match status" value="1"/>
</dbReference>
<dbReference type="InterPro" id="IPR010982">
    <property type="entry name" value="Lambda_DNA-bd_dom_sf"/>
</dbReference>